<feature type="transmembrane region" description="Helical" evidence="5">
    <location>
        <begin position="168"/>
        <end position="186"/>
    </location>
</feature>
<evidence type="ECO:0000256" key="2">
    <source>
        <dbReference type="ARBA" id="ARBA00022692"/>
    </source>
</evidence>
<feature type="transmembrane region" description="Helical" evidence="5">
    <location>
        <begin position="403"/>
        <end position="426"/>
    </location>
</feature>
<evidence type="ECO:0000256" key="3">
    <source>
        <dbReference type="ARBA" id="ARBA00022989"/>
    </source>
</evidence>
<evidence type="ECO:0000256" key="4">
    <source>
        <dbReference type="ARBA" id="ARBA00023136"/>
    </source>
</evidence>
<feature type="transmembrane region" description="Helical" evidence="5">
    <location>
        <begin position="299"/>
        <end position="321"/>
    </location>
</feature>
<dbReference type="GO" id="GO:0005801">
    <property type="term" value="C:cis-Golgi network"/>
    <property type="evidence" value="ECO:0007669"/>
    <property type="project" value="EnsemblMetazoa"/>
</dbReference>
<keyword evidence="3 5" id="KW-1133">Transmembrane helix</keyword>
<dbReference type="OrthoDB" id="4348522at2759"/>
<feature type="transmembrane region" description="Helical" evidence="5">
    <location>
        <begin position="228"/>
        <end position="247"/>
    </location>
</feature>
<organism evidence="7">
    <name type="scientific">Loa loa</name>
    <name type="common">Eye worm</name>
    <name type="synonym">Filaria loa</name>
    <dbReference type="NCBI Taxonomy" id="7209"/>
    <lineage>
        <taxon>Eukaryota</taxon>
        <taxon>Metazoa</taxon>
        <taxon>Ecdysozoa</taxon>
        <taxon>Nematoda</taxon>
        <taxon>Chromadorea</taxon>
        <taxon>Rhabditida</taxon>
        <taxon>Spirurina</taxon>
        <taxon>Spiruromorpha</taxon>
        <taxon>Filarioidea</taxon>
        <taxon>Onchocercidae</taxon>
        <taxon>Loa</taxon>
    </lineage>
</organism>
<evidence type="ECO:0000313" key="7">
    <source>
        <dbReference type="EMBL" id="EFO28398.2"/>
    </source>
</evidence>
<keyword evidence="2 5" id="KW-0812">Transmembrane</keyword>
<feature type="domain" description="TRC8-like N-terminal" evidence="6">
    <location>
        <begin position="21"/>
        <end position="503"/>
    </location>
</feature>
<gene>
    <name evidence="7" type="ORF">LOAG_00087</name>
</gene>
<evidence type="ECO:0000256" key="5">
    <source>
        <dbReference type="SAM" id="Phobius"/>
    </source>
</evidence>
<feature type="transmembrane region" description="Helical" evidence="5">
    <location>
        <begin position="432"/>
        <end position="458"/>
    </location>
</feature>
<dbReference type="KEGG" id="loa:LOAG_00087"/>
<feature type="transmembrane region" description="Helical" evidence="5">
    <location>
        <begin position="333"/>
        <end position="354"/>
    </location>
</feature>
<dbReference type="InterPro" id="IPR025754">
    <property type="entry name" value="TRC8_N_dom"/>
</dbReference>
<keyword evidence="4 5" id="KW-0472">Membrane</keyword>
<protein>
    <recommendedName>
        <fullName evidence="6">TRC8-like N-terminal domain-containing protein</fullName>
    </recommendedName>
</protein>
<feature type="transmembrane region" description="Helical" evidence="5">
    <location>
        <begin position="193"/>
        <end position="212"/>
    </location>
</feature>
<dbReference type="OMA" id="SICYSDM"/>
<comment type="subcellular location">
    <subcellularLocation>
        <location evidence="1">Membrane</location>
        <topology evidence="1">Multi-pass membrane protein</topology>
    </subcellularLocation>
</comment>
<dbReference type="GO" id="GO:0016020">
    <property type="term" value="C:membrane"/>
    <property type="evidence" value="ECO:0007669"/>
    <property type="project" value="UniProtKB-SubCell"/>
</dbReference>
<feature type="transmembrane region" description="Helical" evidence="5">
    <location>
        <begin position="79"/>
        <end position="97"/>
    </location>
</feature>
<feature type="transmembrane region" description="Helical" evidence="5">
    <location>
        <begin position="470"/>
        <end position="496"/>
    </location>
</feature>
<dbReference type="FunCoup" id="A0A1S0UC98">
    <property type="interactions" value="2330"/>
</dbReference>
<dbReference type="GO" id="GO:0005802">
    <property type="term" value="C:trans-Golgi network"/>
    <property type="evidence" value="ECO:0007669"/>
    <property type="project" value="EnsemblMetazoa"/>
</dbReference>
<dbReference type="Pfam" id="PF13705">
    <property type="entry name" value="TRC8_N"/>
    <property type="match status" value="1"/>
</dbReference>
<dbReference type="EMBL" id="JH712077">
    <property type="protein sequence ID" value="EFO28398.2"/>
    <property type="molecule type" value="Genomic_DNA"/>
</dbReference>
<feature type="transmembrane region" description="Helical" evidence="5">
    <location>
        <begin position="360"/>
        <end position="382"/>
    </location>
</feature>
<feature type="transmembrane region" description="Helical" evidence="5">
    <location>
        <begin position="254"/>
        <end position="271"/>
    </location>
</feature>
<evidence type="ECO:0000256" key="1">
    <source>
        <dbReference type="ARBA" id="ARBA00004141"/>
    </source>
</evidence>
<proteinExistence type="predicted"/>
<dbReference type="GeneID" id="9937464"/>
<accession>A0A1S0UC98</accession>
<dbReference type="CTD" id="9937464"/>
<dbReference type="InParanoid" id="A0A1S0UC98"/>
<dbReference type="AlphaFoldDB" id="A0A1S0UC98"/>
<name>A0A1S0UC98_LOALO</name>
<reference evidence="7" key="1">
    <citation type="submission" date="2012-04" db="EMBL/GenBank/DDBJ databases">
        <title>The Genome Sequence of Loa loa.</title>
        <authorList>
            <consortium name="The Broad Institute Genome Sequencing Platform"/>
            <consortium name="Broad Institute Genome Sequencing Center for Infectious Disease"/>
            <person name="Nutman T.B."/>
            <person name="Fink D.L."/>
            <person name="Russ C."/>
            <person name="Young S."/>
            <person name="Zeng Q."/>
            <person name="Gargeya S."/>
            <person name="Alvarado L."/>
            <person name="Berlin A."/>
            <person name="Chapman S.B."/>
            <person name="Chen Z."/>
            <person name="Freedman E."/>
            <person name="Gellesch M."/>
            <person name="Goldberg J."/>
            <person name="Griggs A."/>
            <person name="Gujja S."/>
            <person name="Heilman E.R."/>
            <person name="Heiman D."/>
            <person name="Howarth C."/>
            <person name="Mehta T."/>
            <person name="Neiman D."/>
            <person name="Pearson M."/>
            <person name="Roberts A."/>
            <person name="Saif S."/>
            <person name="Shea T."/>
            <person name="Shenoy N."/>
            <person name="Sisk P."/>
            <person name="Stolte C."/>
            <person name="Sykes S."/>
            <person name="White J."/>
            <person name="Yandava C."/>
            <person name="Haas B."/>
            <person name="Henn M.R."/>
            <person name="Nusbaum C."/>
            <person name="Birren B."/>
        </authorList>
    </citation>
    <scope>NUCLEOTIDE SEQUENCE [LARGE SCALE GENOMIC DNA]</scope>
</reference>
<sequence>MDVGEAMGILSVRARTTFLHCMEVALRLPGLLLFELWWRNREIHFNPDLFKQSFSSYLEVDQIIEFIQTRNFDQTGAQILSYTVVLISLMFLLLPLYKLVQVYFHISSLLLFSVAHYLSARYVQLEQNGDPDLKLDDFAKLERHGFHILAQLVLCVVQSCLLNLENDIARVTLAVFLIPIIARMCAVPIDRLIIAHNVACSLAILVICIYVLNKTPALLLSIRQSVRYLKVIIILRGFGGGAAILWYRLRFAEILILAWLTMFFARVYVHLAGKGRDFDEIGAIFLASVAESTNTPLSLLALALTVSCFCKQILTIAECIVGGQRGHRHVLANGGYTGALTLALLCAQTGVLGMRTEQKAFLLGLVLFIVLSALLQSLCEILEPQLLALAANRLTSRGQHTRSVFLAIIVIVTSLCTSAAVIQFLPVDLWCLIIVSNCLLTAVHTLSALIIYVIYVLETDSMDVWGRADYVVFMCKTITCGVEVLLALNVVCYGILTSIKDEFTTK</sequence>
<feature type="transmembrane region" description="Helical" evidence="5">
    <location>
        <begin position="144"/>
        <end position="162"/>
    </location>
</feature>
<dbReference type="RefSeq" id="XP_020304188.1">
    <property type="nucleotide sequence ID" value="XM_020445340.1"/>
</dbReference>
<feature type="transmembrane region" description="Helical" evidence="5">
    <location>
        <begin position="103"/>
        <end position="123"/>
    </location>
</feature>
<evidence type="ECO:0000259" key="6">
    <source>
        <dbReference type="Pfam" id="PF13705"/>
    </source>
</evidence>